<dbReference type="RefSeq" id="WP_209597002.1">
    <property type="nucleotide sequence ID" value="NZ_JAGJCF010000021.1"/>
</dbReference>
<evidence type="ECO:0000256" key="2">
    <source>
        <dbReference type="SAM" id="SignalP"/>
    </source>
</evidence>
<evidence type="ECO:0008006" key="5">
    <source>
        <dbReference type="Google" id="ProtNLM"/>
    </source>
</evidence>
<feature type="region of interest" description="Disordered" evidence="1">
    <location>
        <begin position="83"/>
        <end position="104"/>
    </location>
</feature>
<gene>
    <name evidence="3" type="ORF">J6595_19835</name>
</gene>
<feature type="region of interest" description="Disordered" evidence="1">
    <location>
        <begin position="36"/>
        <end position="62"/>
    </location>
</feature>
<organism evidence="3 4">
    <name type="scientific">Jiella mangrovi</name>
    <dbReference type="NCBI Taxonomy" id="2821407"/>
    <lineage>
        <taxon>Bacteria</taxon>
        <taxon>Pseudomonadati</taxon>
        <taxon>Pseudomonadota</taxon>
        <taxon>Alphaproteobacteria</taxon>
        <taxon>Hyphomicrobiales</taxon>
        <taxon>Aurantimonadaceae</taxon>
        <taxon>Jiella</taxon>
    </lineage>
</organism>
<evidence type="ECO:0000313" key="3">
    <source>
        <dbReference type="EMBL" id="MBP0617835.1"/>
    </source>
</evidence>
<evidence type="ECO:0000313" key="4">
    <source>
        <dbReference type="Proteomes" id="UP000678276"/>
    </source>
</evidence>
<dbReference type="Proteomes" id="UP000678276">
    <property type="component" value="Unassembled WGS sequence"/>
</dbReference>
<feature type="chain" id="PRO_5046191835" description="DUF4148 domain-containing protein" evidence="2">
    <location>
        <begin position="25"/>
        <end position="104"/>
    </location>
</feature>
<accession>A0ABS4BM75</accession>
<sequence>MKTLTTLSAAILAAAIAVPTIASAAPLNVTGAPYNDNVDPQNLQAIQNQPTPDDPMIPGSSASTRLYNAQVRDVVSDTTAKTFKQAERQETPSRLIVPGSSADF</sequence>
<proteinExistence type="predicted"/>
<name>A0ABS4BM75_9HYPH</name>
<comment type="caution">
    <text evidence="3">The sequence shown here is derived from an EMBL/GenBank/DDBJ whole genome shotgun (WGS) entry which is preliminary data.</text>
</comment>
<evidence type="ECO:0000256" key="1">
    <source>
        <dbReference type="SAM" id="MobiDB-lite"/>
    </source>
</evidence>
<feature type="compositionally biased region" description="Polar residues" evidence="1">
    <location>
        <begin position="38"/>
        <end position="51"/>
    </location>
</feature>
<protein>
    <recommendedName>
        <fullName evidence="5">DUF4148 domain-containing protein</fullName>
    </recommendedName>
</protein>
<feature type="signal peptide" evidence="2">
    <location>
        <begin position="1"/>
        <end position="24"/>
    </location>
</feature>
<dbReference type="EMBL" id="JAGJCF010000021">
    <property type="protein sequence ID" value="MBP0617835.1"/>
    <property type="molecule type" value="Genomic_DNA"/>
</dbReference>
<keyword evidence="4" id="KW-1185">Reference proteome</keyword>
<reference evidence="3 4" key="1">
    <citation type="submission" date="2021-04" db="EMBL/GenBank/DDBJ databases">
        <title>Whole genome sequence of Jiella sp. KSK16Y-1.</title>
        <authorList>
            <person name="Tuo L."/>
        </authorList>
    </citation>
    <scope>NUCLEOTIDE SEQUENCE [LARGE SCALE GENOMIC DNA]</scope>
    <source>
        <strain evidence="3 4">KSK16Y-1</strain>
    </source>
</reference>
<keyword evidence="2" id="KW-0732">Signal</keyword>